<name>A0A8R7TEC3_TRIUA</name>
<keyword evidence="2" id="KW-1185">Reference proteome</keyword>
<dbReference type="EnsemblPlants" id="TuG1812G0200001687.01.T02">
    <property type="protein sequence ID" value="TuG1812G0200001687.01.T02"/>
    <property type="gene ID" value="TuG1812G0200001687.01"/>
</dbReference>
<evidence type="ECO:0000313" key="2">
    <source>
        <dbReference type="Proteomes" id="UP000015106"/>
    </source>
</evidence>
<dbReference type="EnsemblPlants" id="TuG1812G0200001687.01.T03">
    <property type="protein sequence ID" value="TuG1812G0200001687.01.T03"/>
    <property type="gene ID" value="TuG1812G0200001687.01"/>
</dbReference>
<sequence length="88" mass="9813">MATVPEGRSGGPLPSLVRGVPPFPSSCSSDHEGNWALQRFGASSGMGTSFSGVHLHHRWDSLWGTMYAKSVTSYTFRWVHLQPHKYYF</sequence>
<dbReference type="Proteomes" id="UP000015106">
    <property type="component" value="Chromosome 2"/>
</dbReference>
<organism evidence="1 2">
    <name type="scientific">Triticum urartu</name>
    <name type="common">Red wild einkorn</name>
    <name type="synonym">Crithodium urartu</name>
    <dbReference type="NCBI Taxonomy" id="4572"/>
    <lineage>
        <taxon>Eukaryota</taxon>
        <taxon>Viridiplantae</taxon>
        <taxon>Streptophyta</taxon>
        <taxon>Embryophyta</taxon>
        <taxon>Tracheophyta</taxon>
        <taxon>Spermatophyta</taxon>
        <taxon>Magnoliopsida</taxon>
        <taxon>Liliopsida</taxon>
        <taxon>Poales</taxon>
        <taxon>Poaceae</taxon>
        <taxon>BOP clade</taxon>
        <taxon>Pooideae</taxon>
        <taxon>Triticodae</taxon>
        <taxon>Triticeae</taxon>
        <taxon>Triticinae</taxon>
        <taxon>Triticum</taxon>
    </lineage>
</organism>
<proteinExistence type="predicted"/>
<dbReference type="Gramene" id="TuG1812G0200001687.01.T02">
    <property type="protein sequence ID" value="TuG1812G0200001687.01.T02"/>
    <property type="gene ID" value="TuG1812G0200001687.01"/>
</dbReference>
<dbReference type="Gramene" id="TuG1812G0200001687.01.T03">
    <property type="protein sequence ID" value="TuG1812G0200001687.01.T03"/>
    <property type="gene ID" value="TuG1812G0200001687.01"/>
</dbReference>
<accession>A0A8R7TEC3</accession>
<protein>
    <submittedName>
        <fullName evidence="1">Uncharacterized protein</fullName>
    </submittedName>
</protein>
<evidence type="ECO:0000313" key="1">
    <source>
        <dbReference type="EnsemblPlants" id="TuG1812G0200001687.01.T02"/>
    </source>
</evidence>
<reference evidence="1" key="3">
    <citation type="submission" date="2022-06" db="UniProtKB">
        <authorList>
            <consortium name="EnsemblPlants"/>
        </authorList>
    </citation>
    <scope>IDENTIFICATION</scope>
</reference>
<reference evidence="2" key="1">
    <citation type="journal article" date="2013" name="Nature">
        <title>Draft genome of the wheat A-genome progenitor Triticum urartu.</title>
        <authorList>
            <person name="Ling H.Q."/>
            <person name="Zhao S."/>
            <person name="Liu D."/>
            <person name="Wang J."/>
            <person name="Sun H."/>
            <person name="Zhang C."/>
            <person name="Fan H."/>
            <person name="Li D."/>
            <person name="Dong L."/>
            <person name="Tao Y."/>
            <person name="Gao C."/>
            <person name="Wu H."/>
            <person name="Li Y."/>
            <person name="Cui Y."/>
            <person name="Guo X."/>
            <person name="Zheng S."/>
            <person name="Wang B."/>
            <person name="Yu K."/>
            <person name="Liang Q."/>
            <person name="Yang W."/>
            <person name="Lou X."/>
            <person name="Chen J."/>
            <person name="Feng M."/>
            <person name="Jian J."/>
            <person name="Zhang X."/>
            <person name="Luo G."/>
            <person name="Jiang Y."/>
            <person name="Liu J."/>
            <person name="Wang Z."/>
            <person name="Sha Y."/>
            <person name="Zhang B."/>
            <person name="Wu H."/>
            <person name="Tang D."/>
            <person name="Shen Q."/>
            <person name="Xue P."/>
            <person name="Zou S."/>
            <person name="Wang X."/>
            <person name="Liu X."/>
            <person name="Wang F."/>
            <person name="Yang Y."/>
            <person name="An X."/>
            <person name="Dong Z."/>
            <person name="Zhang K."/>
            <person name="Zhang X."/>
            <person name="Luo M.C."/>
            <person name="Dvorak J."/>
            <person name="Tong Y."/>
            <person name="Wang J."/>
            <person name="Yang H."/>
            <person name="Li Z."/>
            <person name="Wang D."/>
            <person name="Zhang A."/>
            <person name="Wang J."/>
        </authorList>
    </citation>
    <scope>NUCLEOTIDE SEQUENCE</scope>
    <source>
        <strain evidence="2">cv. G1812</strain>
    </source>
</reference>
<dbReference type="AlphaFoldDB" id="A0A8R7TEC3"/>
<reference evidence="1" key="2">
    <citation type="submission" date="2018-03" db="EMBL/GenBank/DDBJ databases">
        <title>The Triticum urartu genome reveals the dynamic nature of wheat genome evolution.</title>
        <authorList>
            <person name="Ling H."/>
            <person name="Ma B."/>
            <person name="Shi X."/>
            <person name="Liu H."/>
            <person name="Dong L."/>
            <person name="Sun H."/>
            <person name="Cao Y."/>
            <person name="Gao Q."/>
            <person name="Zheng S."/>
            <person name="Li Y."/>
            <person name="Yu Y."/>
            <person name="Du H."/>
            <person name="Qi M."/>
            <person name="Li Y."/>
            <person name="Yu H."/>
            <person name="Cui Y."/>
            <person name="Wang N."/>
            <person name="Chen C."/>
            <person name="Wu H."/>
            <person name="Zhao Y."/>
            <person name="Zhang J."/>
            <person name="Li Y."/>
            <person name="Zhou W."/>
            <person name="Zhang B."/>
            <person name="Hu W."/>
            <person name="Eijk M."/>
            <person name="Tang J."/>
            <person name="Witsenboer H."/>
            <person name="Zhao S."/>
            <person name="Li Z."/>
            <person name="Zhang A."/>
            <person name="Wang D."/>
            <person name="Liang C."/>
        </authorList>
    </citation>
    <scope>NUCLEOTIDE SEQUENCE [LARGE SCALE GENOMIC DNA]</scope>
    <source>
        <strain evidence="1">cv. G1812</strain>
    </source>
</reference>